<feature type="transmembrane region" description="Helical" evidence="2">
    <location>
        <begin position="57"/>
        <end position="79"/>
    </location>
</feature>
<dbReference type="AlphaFoldDB" id="A0A1F6TU97"/>
<feature type="transmembrane region" description="Helical" evidence="2">
    <location>
        <begin position="28"/>
        <end position="50"/>
    </location>
</feature>
<protein>
    <submittedName>
        <fullName evidence="3">Uncharacterized protein</fullName>
    </submittedName>
</protein>
<feature type="region of interest" description="Disordered" evidence="1">
    <location>
        <begin position="109"/>
        <end position="130"/>
    </location>
</feature>
<evidence type="ECO:0000256" key="1">
    <source>
        <dbReference type="SAM" id="MobiDB-lite"/>
    </source>
</evidence>
<comment type="caution">
    <text evidence="3">The sequence shown here is derived from an EMBL/GenBank/DDBJ whole genome shotgun (WGS) entry which is preliminary data.</text>
</comment>
<dbReference type="Proteomes" id="UP000179362">
    <property type="component" value="Unassembled WGS sequence"/>
</dbReference>
<evidence type="ECO:0000313" key="4">
    <source>
        <dbReference type="Proteomes" id="UP000179362"/>
    </source>
</evidence>
<keyword evidence="2" id="KW-1133">Transmembrane helix</keyword>
<sequence>MFIYLAWGLGLLFAPVATHKLLAAKPLGATVATTLGVALLAFAGLFLIAANKLSREFIQAAVAGLAVLGVAMLYLIFLGRNMPQNPYTVVTLIFTIGLAVDLFLTTRPPAHGRRPAPRGKSKRKKKARRR</sequence>
<gene>
    <name evidence="3" type="ORF">A3B81_07645</name>
</gene>
<feature type="compositionally biased region" description="Basic residues" evidence="1">
    <location>
        <begin position="110"/>
        <end position="130"/>
    </location>
</feature>
<feature type="transmembrane region" description="Helical" evidence="2">
    <location>
        <begin position="85"/>
        <end position="104"/>
    </location>
</feature>
<keyword evidence="2" id="KW-0812">Transmembrane</keyword>
<keyword evidence="2" id="KW-0472">Membrane</keyword>
<evidence type="ECO:0000256" key="2">
    <source>
        <dbReference type="SAM" id="Phobius"/>
    </source>
</evidence>
<dbReference type="EMBL" id="MFTA01000142">
    <property type="protein sequence ID" value="OGI48697.1"/>
    <property type="molecule type" value="Genomic_DNA"/>
</dbReference>
<evidence type="ECO:0000313" key="3">
    <source>
        <dbReference type="EMBL" id="OGI48697.1"/>
    </source>
</evidence>
<reference evidence="3 4" key="1">
    <citation type="journal article" date="2016" name="Nat. Commun.">
        <title>Thousands of microbial genomes shed light on interconnected biogeochemical processes in an aquifer system.</title>
        <authorList>
            <person name="Anantharaman K."/>
            <person name="Brown C.T."/>
            <person name="Hug L.A."/>
            <person name="Sharon I."/>
            <person name="Castelle C.J."/>
            <person name="Probst A.J."/>
            <person name="Thomas B.C."/>
            <person name="Singh A."/>
            <person name="Wilkins M.J."/>
            <person name="Karaoz U."/>
            <person name="Brodie E.L."/>
            <person name="Williams K.H."/>
            <person name="Hubbard S.S."/>
            <person name="Banfield J.F."/>
        </authorList>
    </citation>
    <scope>NUCLEOTIDE SEQUENCE [LARGE SCALE GENOMIC DNA]</scope>
</reference>
<organism evidence="3 4">
    <name type="scientific">Candidatus Muproteobacteria bacterium RIFCSPHIGHO2_02_FULL_65_16</name>
    <dbReference type="NCBI Taxonomy" id="1817766"/>
    <lineage>
        <taxon>Bacteria</taxon>
        <taxon>Pseudomonadati</taxon>
        <taxon>Pseudomonadota</taxon>
        <taxon>Candidatus Muproteobacteria</taxon>
    </lineage>
</organism>
<accession>A0A1F6TU97</accession>
<name>A0A1F6TU97_9PROT</name>
<proteinExistence type="predicted"/>